<organism evidence="3">
    <name type="scientific">uncultured Anaerotruncus sp</name>
    <dbReference type="NCBI Taxonomy" id="905011"/>
    <lineage>
        <taxon>Bacteria</taxon>
        <taxon>Bacillati</taxon>
        <taxon>Bacillota</taxon>
        <taxon>Clostridia</taxon>
        <taxon>Eubacteriales</taxon>
        <taxon>Oscillospiraceae</taxon>
        <taxon>Anaerotruncus</taxon>
        <taxon>environmental samples</taxon>
    </lineage>
</organism>
<feature type="compositionally biased region" description="Low complexity" evidence="1">
    <location>
        <begin position="429"/>
        <end position="495"/>
    </location>
</feature>
<reference evidence="3" key="1">
    <citation type="submission" date="2019-11" db="EMBL/GenBank/DDBJ databases">
        <authorList>
            <person name="Feng L."/>
        </authorList>
    </citation>
    <scope>NUCLEOTIDE SEQUENCE</scope>
    <source>
        <strain evidence="3">AundefinedLFYP135</strain>
    </source>
</reference>
<accession>A0A6N2VDW9</accession>
<name>A0A6N2VDW9_9FIRM</name>
<feature type="chain" id="PRO_5027049593" description="X-X-X-Leu-X-X-Gly heptad repeats" evidence="2">
    <location>
        <begin position="28"/>
        <end position="762"/>
    </location>
</feature>
<keyword evidence="2" id="KW-0732">Signal</keyword>
<feature type="signal peptide" evidence="2">
    <location>
        <begin position="1"/>
        <end position="27"/>
    </location>
</feature>
<gene>
    <name evidence="3" type="ORF">AULFYP135_02392</name>
</gene>
<evidence type="ECO:0000256" key="1">
    <source>
        <dbReference type="SAM" id="MobiDB-lite"/>
    </source>
</evidence>
<dbReference type="NCBIfam" id="TIGR03057">
    <property type="entry name" value="xxxLxxG_by_4"/>
    <property type="match status" value="2"/>
</dbReference>
<dbReference type="AlphaFoldDB" id="A0A6N2VDW9"/>
<dbReference type="InterPro" id="IPR023908">
    <property type="entry name" value="xxxLxxG_rpt"/>
</dbReference>
<evidence type="ECO:0008006" key="4">
    <source>
        <dbReference type="Google" id="ProtNLM"/>
    </source>
</evidence>
<proteinExistence type="predicted"/>
<protein>
    <recommendedName>
        <fullName evidence="4">X-X-X-Leu-X-X-Gly heptad repeats</fullName>
    </recommendedName>
</protein>
<dbReference type="EMBL" id="CACRSL010000005">
    <property type="protein sequence ID" value="VYT27112.1"/>
    <property type="molecule type" value="Genomic_DNA"/>
</dbReference>
<feature type="region of interest" description="Disordered" evidence="1">
    <location>
        <begin position="413"/>
        <end position="572"/>
    </location>
</feature>
<sequence>MKYYGRKALALVLSAILIASTASTAFAQDPVEKDEVVYINLSHDGSVESIYVVNAYDLTEEQPVTDFGNYREVKNLTTTEELSVQDGAISFTAPKGKFYYQGELDSAQIPWLVSVTYQLDGQPISGGELAGKEGHLEMTLSLRQNPDANPVYFDNFAIQATVLLDSERCKNITAPSATLANVGGDKQMSYIVLPGKEKDFTISADVTDFEMDAIQINGIPLTLDIDDPDTTEIKDKIYELKDGAKELDDGAFQLDDGATQLQDGALELKDGAADLYDGTDDLYDGVKDLDEGADKLRSGAGDLKEGADQLKAGFDQLNQSSRELKAGIAATQQQMISALEGSGVPIQLPPTPSDPLDTTYLLQVGMALDKGFDLAIGQIEAAIKQLESGGSSIELAALAPEMTVRVLSAAVSVDEDGSISEEGSEDTSSEGSEGNSGDSSTGEGSEGNSGDSSTGEGSEGNSGDSSTGEGSEGNSGDSSTGEGSEGNSGDSSTGEGSEGNSGGNSTGEGSEGNSGDSSTGEGSEGNSGGNSTGEGSSSGEGQLLPPADEGGNANRPSAPANPSQSFPQHQNELADPGDQLAILQTQLASLKQFKQVNTLCMGTLQYMAGTEQLSTGYTSLYDGILELRSGISELVGGVQELLDGSKELFDGASDLRDGVDELFDGTTELKDGTIELTDGTTELRDQSDEMDSKVDEEIDKMLDEYRGGDFDMVSFVSDKNTQVDSVQFVMKVAEIQIEEEEAPVIQEEVKPSFWQKLVNLFK</sequence>
<feature type="compositionally biased region" description="Polar residues" evidence="1">
    <location>
        <begin position="560"/>
        <end position="571"/>
    </location>
</feature>
<feature type="compositionally biased region" description="Gly residues" evidence="1">
    <location>
        <begin position="496"/>
        <end position="512"/>
    </location>
</feature>
<evidence type="ECO:0000313" key="3">
    <source>
        <dbReference type="EMBL" id="VYT27112.1"/>
    </source>
</evidence>
<dbReference type="Gene3D" id="1.10.287.950">
    <property type="entry name" value="Methyl-accepting chemotaxis protein"/>
    <property type="match status" value="1"/>
</dbReference>
<feature type="compositionally biased region" description="Acidic residues" evidence="1">
    <location>
        <begin position="413"/>
        <end position="428"/>
    </location>
</feature>
<feature type="compositionally biased region" description="Gly residues" evidence="1">
    <location>
        <begin position="522"/>
        <end position="538"/>
    </location>
</feature>
<evidence type="ECO:0000256" key="2">
    <source>
        <dbReference type="SAM" id="SignalP"/>
    </source>
</evidence>